<dbReference type="Gene3D" id="3.40.50.150">
    <property type="entry name" value="Vaccinia Virus protein VP39"/>
    <property type="match status" value="1"/>
</dbReference>
<reference evidence="1 2" key="1">
    <citation type="journal article" date="2019" name="Biochem. Eng. J.">
        <title>Metabolic engineering of the marine bacteria Neptunomonas concharum for the production of acetoin and meso-2,3-butanediol from acetate.</title>
        <authorList>
            <person name="Li W."/>
            <person name="Pu N."/>
            <person name="Liu C.-X."/>
            <person name="Yuan Q.-P."/>
            <person name="Li Z.-J."/>
        </authorList>
    </citation>
    <scope>NUCLEOTIDE SEQUENCE [LARGE SCALE GENOMIC DNA]</scope>
    <source>
        <strain evidence="1 2">JCM17730</strain>
    </source>
</reference>
<proteinExistence type="predicted"/>
<sequence>MDSTDYVLQHHEIVNMKLSKRLQAIDNMITQHYDHLWDCCCDHGYLGMQLLSRRAAGQVHFVDQVPDLMVDLQSKLERFFPNEQAMWSVECVDVATLVLPDVKARHLVIIAGVGGDLAVALVRALLRNNPDTPMEFLICPVYHTYFVRKSLADEGLGLINEVLIEEGGRFYELMHVSQAATRVLTPVGSLLWQSVSKAHRDYYYALLLHYQRIAQKGGQEAMNVVEDYQALAHQIPALKEV</sequence>
<dbReference type="SUPFAM" id="SSF53335">
    <property type="entry name" value="S-adenosyl-L-methionine-dependent methyltransferases"/>
    <property type="match status" value="1"/>
</dbReference>
<evidence type="ECO:0000313" key="1">
    <source>
        <dbReference type="EMBL" id="QEQ97506.1"/>
    </source>
</evidence>
<dbReference type="Pfam" id="PF12847">
    <property type="entry name" value="Methyltransf_18"/>
    <property type="match status" value="1"/>
</dbReference>
<keyword evidence="2" id="KW-1185">Reference proteome</keyword>
<evidence type="ECO:0000313" key="2">
    <source>
        <dbReference type="Proteomes" id="UP000324760"/>
    </source>
</evidence>
<dbReference type="FunFam" id="3.40.50.150:FF:000442">
    <property type="entry name" value="tRNA (Adenine22-N1)-methyltransferase TrmK"/>
    <property type="match status" value="1"/>
</dbReference>
<dbReference type="InterPro" id="IPR016876">
    <property type="entry name" value="UCP028234"/>
</dbReference>
<dbReference type="EMBL" id="CP043869">
    <property type="protein sequence ID" value="QEQ97506.1"/>
    <property type="molecule type" value="Genomic_DNA"/>
</dbReference>
<keyword evidence="1" id="KW-0808">Transferase</keyword>
<dbReference type="KEGG" id="ncu:F0U83_12700"/>
<dbReference type="PIRSF" id="PIRSF028234">
    <property type="entry name" value="UCP028234"/>
    <property type="match status" value="1"/>
</dbReference>
<dbReference type="AlphaFoldDB" id="A0A5P1RE18"/>
<organism evidence="1 2">
    <name type="scientific">Neptunomonas concharum</name>
    <dbReference type="NCBI Taxonomy" id="1031538"/>
    <lineage>
        <taxon>Bacteria</taxon>
        <taxon>Pseudomonadati</taxon>
        <taxon>Pseudomonadota</taxon>
        <taxon>Gammaproteobacteria</taxon>
        <taxon>Oceanospirillales</taxon>
        <taxon>Oceanospirillaceae</taxon>
        <taxon>Neptunomonas</taxon>
    </lineage>
</organism>
<dbReference type="PANTHER" id="PTHR38451:SF1">
    <property type="entry name" value="TRNA (ADENINE(22)-N(1))-METHYLTRANSFERASE"/>
    <property type="match status" value="1"/>
</dbReference>
<gene>
    <name evidence="1" type="ORF">F0U83_12700</name>
</gene>
<dbReference type="OrthoDB" id="6862131at2"/>
<protein>
    <submittedName>
        <fullName evidence="1">SAM-dependent methyltransferase</fullName>
    </submittedName>
</protein>
<dbReference type="InterPro" id="IPR029063">
    <property type="entry name" value="SAM-dependent_MTases_sf"/>
</dbReference>
<dbReference type="PANTHER" id="PTHR38451">
    <property type="entry name" value="TRNA (ADENINE(22)-N(1))-METHYLTRANSFERASE"/>
    <property type="match status" value="1"/>
</dbReference>
<keyword evidence="1" id="KW-0489">Methyltransferase</keyword>
<accession>A0A5P1RE18</accession>
<dbReference type="GO" id="GO:0008168">
    <property type="term" value="F:methyltransferase activity"/>
    <property type="evidence" value="ECO:0007669"/>
    <property type="project" value="UniProtKB-KW"/>
</dbReference>
<name>A0A5P1RE18_9GAMM</name>
<dbReference type="Proteomes" id="UP000324760">
    <property type="component" value="Chromosome"/>
</dbReference>
<dbReference type="GO" id="GO:0032259">
    <property type="term" value="P:methylation"/>
    <property type="evidence" value="ECO:0007669"/>
    <property type="project" value="UniProtKB-KW"/>
</dbReference>